<dbReference type="SUPFAM" id="SSF55785">
    <property type="entry name" value="PYP-like sensor domain (PAS domain)"/>
    <property type="match status" value="1"/>
</dbReference>
<evidence type="ECO:0000256" key="4">
    <source>
        <dbReference type="ARBA" id="ARBA00022679"/>
    </source>
</evidence>
<dbReference type="SUPFAM" id="SSF47384">
    <property type="entry name" value="Homodimeric domain of signal transducing histidine kinase"/>
    <property type="match status" value="1"/>
</dbReference>
<dbReference type="PROSITE" id="PS50113">
    <property type="entry name" value="PAC"/>
    <property type="match status" value="1"/>
</dbReference>
<dbReference type="InterPro" id="IPR003661">
    <property type="entry name" value="HisK_dim/P_dom"/>
</dbReference>
<dbReference type="Pfam" id="PF13426">
    <property type="entry name" value="PAS_9"/>
    <property type="match status" value="1"/>
</dbReference>
<evidence type="ECO:0000256" key="6">
    <source>
        <dbReference type="ARBA" id="ARBA00023012"/>
    </source>
</evidence>
<dbReference type="CDD" id="cd00130">
    <property type="entry name" value="PAS"/>
    <property type="match status" value="1"/>
</dbReference>
<keyword evidence="4" id="KW-0808">Transferase</keyword>
<evidence type="ECO:0000256" key="2">
    <source>
        <dbReference type="ARBA" id="ARBA00012438"/>
    </source>
</evidence>
<evidence type="ECO:0000256" key="5">
    <source>
        <dbReference type="ARBA" id="ARBA00022777"/>
    </source>
</evidence>
<dbReference type="AlphaFoldDB" id="A0A7C3ZLP0"/>
<sequence length="507" mass="56894">MKGLWQKLMAPRRLEYLEVDANFLIKEASIGVYRFADSGENPDIGTDVRREFPELIGVEYILRAVLEEKQPNFQLKGIARLREPHSLLYFDLYCIADDSQPDVHPQTGLIILLEDATERMAMEQELGQVAKEATLLSHALVAANDYIDKIITSMADALIVTDSTGKIKTTNAAAQKLFGYTAVELRVSNISHIIEDHQLWPVQMAMGSGCTELVRDVEAVCQMKSGARLFVSFSCAAIQSDSEAIQDLVYIGRDITERKRSEEKLRLAMEKERELMDLKNRFVSMTSHEFRTPLSTIISSADLLEFYCEKYKDEKLITHISRIQNSVNQMTQLLDDVLILGKAEAGKLEFKPDWLDVEDFCRDLVAEFEINLAGDRQIDFVAESQNTIAYMDRKLLRHILSNLVANALKYSPAGTPVLFNLIYGAGEVIFLVQDWGIGIPLSDQPRIFDSFHRGTNAGNIPGTGLGMAIVKQCVELHGGRISFVSEVGVGTQFRVVIPFKVQPLPEI</sequence>
<dbReference type="Gene3D" id="3.30.565.10">
    <property type="entry name" value="Histidine kinase-like ATPase, C-terminal domain"/>
    <property type="match status" value="1"/>
</dbReference>
<dbReference type="SUPFAM" id="SSF55874">
    <property type="entry name" value="ATPase domain of HSP90 chaperone/DNA topoisomerase II/histidine kinase"/>
    <property type="match status" value="1"/>
</dbReference>
<comment type="catalytic activity">
    <reaction evidence="1">
        <text>ATP + protein L-histidine = ADP + protein N-phospho-L-histidine.</text>
        <dbReference type="EC" id="2.7.13.3"/>
    </reaction>
</comment>
<feature type="domain" description="PAS" evidence="8">
    <location>
        <begin position="143"/>
        <end position="185"/>
    </location>
</feature>
<dbReference type="InterPro" id="IPR000700">
    <property type="entry name" value="PAS-assoc_C"/>
</dbReference>
<dbReference type="Pfam" id="PF00512">
    <property type="entry name" value="HisKA"/>
    <property type="match status" value="1"/>
</dbReference>
<proteinExistence type="predicted"/>
<dbReference type="EMBL" id="DSPX01000157">
    <property type="protein sequence ID" value="HGG02002.1"/>
    <property type="molecule type" value="Genomic_DNA"/>
</dbReference>
<dbReference type="GO" id="GO:0000155">
    <property type="term" value="F:phosphorelay sensor kinase activity"/>
    <property type="evidence" value="ECO:0007669"/>
    <property type="project" value="InterPro"/>
</dbReference>
<dbReference type="InterPro" id="IPR004358">
    <property type="entry name" value="Sig_transdc_His_kin-like_C"/>
</dbReference>
<evidence type="ECO:0000256" key="3">
    <source>
        <dbReference type="ARBA" id="ARBA00022553"/>
    </source>
</evidence>
<gene>
    <name evidence="10" type="ORF">ENR15_15505</name>
</gene>
<keyword evidence="3" id="KW-0597">Phosphoprotein</keyword>
<feature type="domain" description="PAC" evidence="9">
    <location>
        <begin position="215"/>
        <end position="267"/>
    </location>
</feature>
<dbReference type="EC" id="2.7.13.3" evidence="2"/>
<dbReference type="InterPro" id="IPR036097">
    <property type="entry name" value="HisK_dim/P_sf"/>
</dbReference>
<dbReference type="InterPro" id="IPR003594">
    <property type="entry name" value="HATPase_dom"/>
</dbReference>
<dbReference type="PROSITE" id="PS50112">
    <property type="entry name" value="PAS"/>
    <property type="match status" value="1"/>
</dbReference>
<protein>
    <recommendedName>
        <fullName evidence="2">histidine kinase</fullName>
        <ecNumber evidence="2">2.7.13.3</ecNumber>
    </recommendedName>
</protein>
<dbReference type="CDD" id="cd00082">
    <property type="entry name" value="HisKA"/>
    <property type="match status" value="1"/>
</dbReference>
<dbReference type="SMART" id="SM00388">
    <property type="entry name" value="HisKA"/>
    <property type="match status" value="1"/>
</dbReference>
<dbReference type="InterPro" id="IPR000014">
    <property type="entry name" value="PAS"/>
</dbReference>
<dbReference type="SMART" id="SM00387">
    <property type="entry name" value="HATPase_c"/>
    <property type="match status" value="1"/>
</dbReference>
<organism evidence="10">
    <name type="scientific">Planktothricoides sp. SpSt-374</name>
    <dbReference type="NCBI Taxonomy" id="2282167"/>
    <lineage>
        <taxon>Bacteria</taxon>
        <taxon>Bacillati</taxon>
        <taxon>Cyanobacteriota</taxon>
        <taxon>Cyanophyceae</taxon>
        <taxon>Oscillatoriophycideae</taxon>
        <taxon>Oscillatoriales</taxon>
        <taxon>Oscillatoriaceae</taxon>
        <taxon>Planktothricoides</taxon>
    </lineage>
</organism>
<dbReference type="Gene3D" id="3.30.450.20">
    <property type="entry name" value="PAS domain"/>
    <property type="match status" value="1"/>
</dbReference>
<feature type="domain" description="Histidine kinase" evidence="7">
    <location>
        <begin position="285"/>
        <end position="501"/>
    </location>
</feature>
<keyword evidence="6" id="KW-0902">Two-component regulatory system</keyword>
<dbReference type="InterPro" id="IPR036890">
    <property type="entry name" value="HATPase_C_sf"/>
</dbReference>
<reference evidence="10" key="1">
    <citation type="journal article" date="2020" name="mSystems">
        <title>Genome- and Community-Level Interaction Insights into Carbon Utilization and Element Cycling Functions of Hydrothermarchaeota in Hydrothermal Sediment.</title>
        <authorList>
            <person name="Zhou Z."/>
            <person name="Liu Y."/>
            <person name="Xu W."/>
            <person name="Pan J."/>
            <person name="Luo Z.H."/>
            <person name="Li M."/>
        </authorList>
    </citation>
    <scope>NUCLEOTIDE SEQUENCE [LARGE SCALE GENOMIC DNA]</scope>
    <source>
        <strain evidence="10">SpSt-374</strain>
    </source>
</reference>
<evidence type="ECO:0000313" key="10">
    <source>
        <dbReference type="EMBL" id="HGG02002.1"/>
    </source>
</evidence>
<comment type="caution">
    <text evidence="10">The sequence shown here is derived from an EMBL/GenBank/DDBJ whole genome shotgun (WGS) entry which is preliminary data.</text>
</comment>
<dbReference type="NCBIfam" id="TIGR00229">
    <property type="entry name" value="sensory_box"/>
    <property type="match status" value="1"/>
</dbReference>
<evidence type="ECO:0000259" key="9">
    <source>
        <dbReference type="PROSITE" id="PS50113"/>
    </source>
</evidence>
<accession>A0A7C3ZLP0</accession>
<dbReference type="CDD" id="cd00075">
    <property type="entry name" value="HATPase"/>
    <property type="match status" value="1"/>
</dbReference>
<dbReference type="InterPro" id="IPR005467">
    <property type="entry name" value="His_kinase_dom"/>
</dbReference>
<dbReference type="PANTHER" id="PTHR43711">
    <property type="entry name" value="TWO-COMPONENT HISTIDINE KINASE"/>
    <property type="match status" value="1"/>
</dbReference>
<name>A0A7C3ZLP0_9CYAN</name>
<keyword evidence="5 10" id="KW-0418">Kinase</keyword>
<evidence type="ECO:0000259" key="7">
    <source>
        <dbReference type="PROSITE" id="PS50109"/>
    </source>
</evidence>
<dbReference type="Pfam" id="PF02518">
    <property type="entry name" value="HATPase_c"/>
    <property type="match status" value="1"/>
</dbReference>
<evidence type="ECO:0000256" key="1">
    <source>
        <dbReference type="ARBA" id="ARBA00000085"/>
    </source>
</evidence>
<dbReference type="PANTHER" id="PTHR43711:SF26">
    <property type="entry name" value="SENSOR HISTIDINE KINASE RCSC"/>
    <property type="match status" value="1"/>
</dbReference>
<dbReference type="InterPro" id="IPR035965">
    <property type="entry name" value="PAS-like_dom_sf"/>
</dbReference>
<dbReference type="PROSITE" id="PS50109">
    <property type="entry name" value="HIS_KIN"/>
    <property type="match status" value="1"/>
</dbReference>
<dbReference type="PRINTS" id="PR00344">
    <property type="entry name" value="BCTRLSENSOR"/>
</dbReference>
<dbReference type="InterPro" id="IPR050736">
    <property type="entry name" value="Sensor_HK_Regulatory"/>
</dbReference>
<dbReference type="FunFam" id="3.30.565.10:FF:000006">
    <property type="entry name" value="Sensor histidine kinase WalK"/>
    <property type="match status" value="1"/>
</dbReference>
<evidence type="ECO:0000259" key="8">
    <source>
        <dbReference type="PROSITE" id="PS50112"/>
    </source>
</evidence>
<dbReference type="Gene3D" id="1.10.287.130">
    <property type="match status" value="1"/>
</dbReference>